<dbReference type="InterPro" id="IPR036388">
    <property type="entry name" value="WH-like_DNA-bd_sf"/>
</dbReference>
<dbReference type="EMBL" id="CP058316">
    <property type="protein sequence ID" value="QLD12755.1"/>
    <property type="molecule type" value="Genomic_DNA"/>
</dbReference>
<dbReference type="SUPFAM" id="SSF46785">
    <property type="entry name" value="Winged helix' DNA-binding domain"/>
    <property type="match status" value="1"/>
</dbReference>
<dbReference type="SMART" id="SM00347">
    <property type="entry name" value="HTH_MARR"/>
    <property type="match status" value="1"/>
</dbReference>
<name>A0A7D5J0I4_9MICO</name>
<dbReference type="RefSeq" id="WP_178013780.1">
    <property type="nucleotide sequence ID" value="NZ_CP058316.1"/>
</dbReference>
<dbReference type="InterPro" id="IPR039422">
    <property type="entry name" value="MarR/SlyA-like"/>
</dbReference>
<evidence type="ECO:0000259" key="1">
    <source>
        <dbReference type="PROSITE" id="PS50995"/>
    </source>
</evidence>
<dbReference type="Gene3D" id="1.10.10.10">
    <property type="entry name" value="Winged helix-like DNA-binding domain superfamily/Winged helix DNA-binding domain"/>
    <property type="match status" value="1"/>
</dbReference>
<dbReference type="PROSITE" id="PS50995">
    <property type="entry name" value="HTH_MARR_2"/>
    <property type="match status" value="1"/>
</dbReference>
<dbReference type="Pfam" id="PF01047">
    <property type="entry name" value="MarR"/>
    <property type="match status" value="1"/>
</dbReference>
<evidence type="ECO:0000313" key="2">
    <source>
        <dbReference type="EMBL" id="QLD12755.1"/>
    </source>
</evidence>
<feature type="domain" description="HTH marR-type" evidence="1">
    <location>
        <begin position="25"/>
        <end position="162"/>
    </location>
</feature>
<gene>
    <name evidence="2" type="ORF">HW566_13820</name>
</gene>
<dbReference type="AlphaFoldDB" id="A0A7D5J0I4"/>
<dbReference type="PANTHER" id="PTHR33164">
    <property type="entry name" value="TRANSCRIPTIONAL REGULATOR, MARR FAMILY"/>
    <property type="match status" value="1"/>
</dbReference>
<dbReference type="PRINTS" id="PR00598">
    <property type="entry name" value="HTHMARR"/>
</dbReference>
<reference evidence="2 3" key="1">
    <citation type="submission" date="2020-06" db="EMBL/GenBank/DDBJ databases">
        <authorList>
            <person name="Jo H."/>
        </authorList>
    </citation>
    <scope>NUCLEOTIDE SEQUENCE [LARGE SCALE GENOMIC DNA]</scope>
    <source>
        <strain evidence="2 3">I46</strain>
    </source>
</reference>
<dbReference type="GO" id="GO:0003700">
    <property type="term" value="F:DNA-binding transcription factor activity"/>
    <property type="evidence" value="ECO:0007669"/>
    <property type="project" value="InterPro"/>
</dbReference>
<organism evidence="2 3">
    <name type="scientific">Microbacterium oleivorans</name>
    <dbReference type="NCBI Taxonomy" id="273677"/>
    <lineage>
        <taxon>Bacteria</taxon>
        <taxon>Bacillati</taxon>
        <taxon>Actinomycetota</taxon>
        <taxon>Actinomycetes</taxon>
        <taxon>Micrococcales</taxon>
        <taxon>Microbacteriaceae</taxon>
        <taxon>Microbacterium</taxon>
    </lineage>
</organism>
<proteinExistence type="predicted"/>
<dbReference type="InterPro" id="IPR036390">
    <property type="entry name" value="WH_DNA-bd_sf"/>
</dbReference>
<evidence type="ECO:0000313" key="3">
    <source>
        <dbReference type="Proteomes" id="UP000509638"/>
    </source>
</evidence>
<protein>
    <submittedName>
        <fullName evidence="2">MarR family transcriptional regulator</fullName>
    </submittedName>
</protein>
<dbReference type="InterPro" id="IPR000835">
    <property type="entry name" value="HTH_MarR-typ"/>
</dbReference>
<accession>A0A7D5J0I4</accession>
<sequence length="173" mass="18890">MPRPDQLKLDPIDGADLSALSGAEPDGLIGLIESVIRLANSGHVRQTLMRLSGFPAEDIPAFLALNQLVLHGALRPTDLAEQLDTGRSNATKIVERLQAMDLVLRLPDPEDARGVLVALSPHGRAIGRRLVDTNQSMLDRLSADWHPDDIPTFQRLLRQLISGYETINDPPLG</sequence>
<dbReference type="Proteomes" id="UP000509638">
    <property type="component" value="Chromosome"/>
</dbReference>
<dbReference type="GO" id="GO:0006950">
    <property type="term" value="P:response to stress"/>
    <property type="evidence" value="ECO:0007669"/>
    <property type="project" value="TreeGrafter"/>
</dbReference>
<dbReference type="PANTHER" id="PTHR33164:SF57">
    <property type="entry name" value="MARR-FAMILY TRANSCRIPTIONAL REGULATOR"/>
    <property type="match status" value="1"/>
</dbReference>